<dbReference type="Proteomes" id="UP000694397">
    <property type="component" value="Chromosome 3"/>
</dbReference>
<dbReference type="InterPro" id="IPR057978">
    <property type="entry name" value="TPR_DAAF5"/>
</dbReference>
<dbReference type="GO" id="GO:0045505">
    <property type="term" value="F:dynein intermediate chain binding"/>
    <property type="evidence" value="ECO:0007669"/>
    <property type="project" value="TreeGrafter"/>
</dbReference>
<dbReference type="PANTHER" id="PTHR16216">
    <property type="entry name" value="DYNEIN ASSEMBLY FACTOR 5, AXONEMAL"/>
    <property type="match status" value="1"/>
</dbReference>
<reference evidence="5" key="3">
    <citation type="submission" date="2025-09" db="UniProtKB">
        <authorList>
            <consortium name="Ensembl"/>
        </authorList>
    </citation>
    <scope>IDENTIFICATION</scope>
</reference>
<evidence type="ECO:0000313" key="6">
    <source>
        <dbReference type="Proteomes" id="UP000694397"/>
    </source>
</evidence>
<sequence length="859" mass="94700">DVAVTAHVVSITTEAGAAMEAGGDERAAAEVLRALARHVNCLSEESKATRRRALDAIREETFDSRLSSAVLQDVFAALLRPLLKCLTDPMERCRESAVHMIADFLRSVPRPEDSLPYLIPALSQRLAGSDLPEPSEELRLAMVEVLSLVVEVCGGRLAPYLDHMVRILQRTIVDPFPEVKKESCRCAVSFAKCVPDHFHMQSESLVKPLMQTVCHQHFRVRLAAIEATGAVVQYGTGRSVDDVLSHLAQRLFDDSPQVRKGVTQVVGGWLLHLRDRYSYFHKLIPLLLSGLDDKVPEIRLLASDLWKQIGAQWEKENEEDLKDKLDFPASPPARYPTGAERPGLGCRELVVRNLCKVLPAVSRDMTDWLVTTRVKSAQLLRVLLLHAEDHSTQHLGLLLSALYRACADGEPGVVRSGLESAELIGTFVSPEVFLKLLLPHVENSFSTSSSCPAAPLAVLSAALRGSSGGALRPHLGRVGDTLAHPDVCQGSQQASYLQQLLACVRALLSTCDGDCETISLQLLQVLVTVQSAAGEPELREEAQEALRTLCRVQALDGEVELYRQHMEQLLSWLSNGLPSWSSYSVQRLQLEVIVLQSGPVIGEFLPQLLPLLQASVQPSRDPEMRLHIFILLSKLLLDASNTLDSQGRFSEHLVMFLLDLLLPNLVWHAGRTAGAIRAAALSCLLALLQGGALTGEQLIAVEEKLTPQVLACLDEDSQLSRLMACRSLFALLSLAGKHLRTDALNKIYPELLKRLDDSSEEVRATALKALGLWLSCLGKDYDTQACRPHLEFLFQQLLLHMDDPESHVQEAVLDVLKTGSTVYPTLLSREAEAVRDKHRSPAYCDRLLEHIRSLTQESA</sequence>
<dbReference type="SUPFAM" id="SSF48371">
    <property type="entry name" value="ARM repeat"/>
    <property type="match status" value="1"/>
</dbReference>
<evidence type="ECO:0000313" key="5">
    <source>
        <dbReference type="Ensembl" id="ENSSFOP00015074120.1"/>
    </source>
</evidence>
<feature type="domain" description="Maestro/Maestro-like HEAT-repeats" evidence="2">
    <location>
        <begin position="702"/>
        <end position="814"/>
    </location>
</feature>
<name>A0A8C9WF84_SCLFO</name>
<accession>A0A8C9WF84</accession>
<reference evidence="5" key="2">
    <citation type="submission" date="2025-08" db="UniProtKB">
        <authorList>
            <consortium name="Ensembl"/>
        </authorList>
    </citation>
    <scope>IDENTIFICATION</scope>
</reference>
<dbReference type="GO" id="GO:0036159">
    <property type="term" value="P:inner dynein arm assembly"/>
    <property type="evidence" value="ECO:0007669"/>
    <property type="project" value="TreeGrafter"/>
</dbReference>
<dbReference type="InterPro" id="IPR055406">
    <property type="entry name" value="HEAT_Maestro"/>
</dbReference>
<dbReference type="GO" id="GO:0003341">
    <property type="term" value="P:cilium movement"/>
    <property type="evidence" value="ECO:0007669"/>
    <property type="project" value="TreeGrafter"/>
</dbReference>
<dbReference type="GO" id="GO:0036158">
    <property type="term" value="P:outer dynein arm assembly"/>
    <property type="evidence" value="ECO:0007669"/>
    <property type="project" value="TreeGrafter"/>
</dbReference>
<evidence type="ECO:0000256" key="1">
    <source>
        <dbReference type="PROSITE-ProRule" id="PRU00103"/>
    </source>
</evidence>
<protein>
    <recommendedName>
        <fullName evidence="7">HEAT repeat-containing protein 2-like</fullName>
    </recommendedName>
</protein>
<dbReference type="Ensembl" id="ENSSFOT00015078898.1">
    <property type="protein sequence ID" value="ENSSFOP00015074120.1"/>
    <property type="gene ID" value="ENSSFOG00015009321.2"/>
</dbReference>
<dbReference type="InterPro" id="IPR021133">
    <property type="entry name" value="HEAT_type_2"/>
</dbReference>
<evidence type="ECO:0000259" key="3">
    <source>
        <dbReference type="Pfam" id="PF24573"/>
    </source>
</evidence>
<feature type="domain" description="Dynein axonemal assembly factor 5 TPR repeats" evidence="4">
    <location>
        <begin position="41"/>
        <end position="324"/>
    </location>
</feature>
<dbReference type="InterPro" id="IPR011989">
    <property type="entry name" value="ARM-like"/>
</dbReference>
<evidence type="ECO:0000259" key="4">
    <source>
        <dbReference type="Pfam" id="PF25757"/>
    </source>
</evidence>
<proteinExistence type="predicted"/>
<dbReference type="Pfam" id="PF24573">
    <property type="entry name" value="HEAT_DAAF5"/>
    <property type="match status" value="1"/>
</dbReference>
<reference evidence="5 6" key="1">
    <citation type="submission" date="2019-04" db="EMBL/GenBank/DDBJ databases">
        <authorList>
            <consortium name="Wellcome Sanger Institute Data Sharing"/>
        </authorList>
    </citation>
    <scope>NUCLEOTIDE SEQUENCE [LARGE SCALE GENOMIC DNA]</scope>
</reference>
<dbReference type="GO" id="GO:0005737">
    <property type="term" value="C:cytoplasm"/>
    <property type="evidence" value="ECO:0007669"/>
    <property type="project" value="TreeGrafter"/>
</dbReference>
<dbReference type="InterPro" id="IPR052623">
    <property type="entry name" value="DAAF5"/>
</dbReference>
<feature type="domain" description="Dynein axonemal assembly factor 5 HEAT-repeat" evidence="3">
    <location>
        <begin position="334"/>
        <end position="532"/>
    </location>
</feature>
<dbReference type="InterPro" id="IPR016024">
    <property type="entry name" value="ARM-type_fold"/>
</dbReference>
<evidence type="ECO:0008006" key="7">
    <source>
        <dbReference type="Google" id="ProtNLM"/>
    </source>
</evidence>
<feature type="repeat" description="HEAT" evidence="1">
    <location>
        <begin position="747"/>
        <end position="784"/>
    </location>
</feature>
<keyword evidence="6" id="KW-1185">Reference proteome</keyword>
<dbReference type="PROSITE" id="PS50077">
    <property type="entry name" value="HEAT_REPEAT"/>
    <property type="match status" value="1"/>
</dbReference>
<dbReference type="AlphaFoldDB" id="A0A8C9WF84"/>
<dbReference type="InterPro" id="IPR056497">
    <property type="entry name" value="HEAT_DAAF5"/>
</dbReference>
<gene>
    <name evidence="5" type="primary">dnaaf5</name>
</gene>
<dbReference type="GeneTree" id="ENSGT00390000005666"/>
<evidence type="ECO:0000259" key="2">
    <source>
        <dbReference type="Pfam" id="PF23227"/>
    </source>
</evidence>
<dbReference type="FunFam" id="1.25.10.10:FF:000746">
    <property type="entry name" value="Dynein assembly factor 5, axonemal"/>
    <property type="match status" value="1"/>
</dbReference>
<dbReference type="Gene3D" id="1.25.10.10">
    <property type="entry name" value="Leucine-rich Repeat Variant"/>
    <property type="match status" value="4"/>
</dbReference>
<dbReference type="OrthoDB" id="413572at2759"/>
<dbReference type="PANTHER" id="PTHR16216:SF2">
    <property type="entry name" value="DYNEIN AXONEMAL ASSEMBLY FACTOR 5"/>
    <property type="match status" value="1"/>
</dbReference>
<dbReference type="Pfam" id="PF25757">
    <property type="entry name" value="TPR_DNAAF5"/>
    <property type="match status" value="1"/>
</dbReference>
<dbReference type="Pfam" id="PF23227">
    <property type="entry name" value="HEAT_MROH2B_C"/>
    <property type="match status" value="1"/>
</dbReference>
<organism evidence="5 6">
    <name type="scientific">Scleropages formosus</name>
    <name type="common">Asian bonytongue</name>
    <name type="synonym">Osteoglossum formosum</name>
    <dbReference type="NCBI Taxonomy" id="113540"/>
    <lineage>
        <taxon>Eukaryota</taxon>
        <taxon>Metazoa</taxon>
        <taxon>Chordata</taxon>
        <taxon>Craniata</taxon>
        <taxon>Vertebrata</taxon>
        <taxon>Euteleostomi</taxon>
        <taxon>Actinopterygii</taxon>
        <taxon>Neopterygii</taxon>
        <taxon>Teleostei</taxon>
        <taxon>Osteoglossocephala</taxon>
        <taxon>Osteoglossomorpha</taxon>
        <taxon>Osteoglossiformes</taxon>
        <taxon>Osteoglossidae</taxon>
        <taxon>Scleropages</taxon>
    </lineage>
</organism>